<dbReference type="InterPro" id="IPR021441">
    <property type="entry name" value="DUF3090"/>
</dbReference>
<protein>
    <submittedName>
        <fullName evidence="1">Repeat protein (TIGR03847 family)</fullName>
    </submittedName>
</protein>
<sequence>MPTTVHEFNWPDRVVIGTIGKPGERTFYLQARAGAQLASIALEKQQAALLAEMIDKILDELSSIEGNPHSVPTHTPVELVDNEPLEDVVELFRVGNMNLGWDPSTAQVVLEAFALNDSDIDNELAQQNPTSNEMLRVRMPVGMARTFAKRSDEIVAAGRPICANCGHPIDPDGHTCAEPEL</sequence>
<dbReference type="RefSeq" id="WP_310171702.1">
    <property type="nucleotide sequence ID" value="NZ_BAABHE010000002.1"/>
</dbReference>
<proteinExistence type="predicted"/>
<gene>
    <name evidence="1" type="ORF">J2S62_000828</name>
</gene>
<organism evidence="1 2">
    <name type="scientific">Enteractinococcus fodinae</name>
    <dbReference type="NCBI Taxonomy" id="684663"/>
    <lineage>
        <taxon>Bacteria</taxon>
        <taxon>Bacillati</taxon>
        <taxon>Actinomycetota</taxon>
        <taxon>Actinomycetes</taxon>
        <taxon>Micrococcales</taxon>
        <taxon>Micrococcaceae</taxon>
    </lineage>
</organism>
<keyword evidence="2" id="KW-1185">Reference proteome</keyword>
<dbReference type="NCBIfam" id="TIGR03847">
    <property type="entry name" value="conserved hypothetical protein"/>
    <property type="match status" value="1"/>
</dbReference>
<comment type="caution">
    <text evidence="1">The sequence shown here is derived from an EMBL/GenBank/DDBJ whole genome shotgun (WGS) entry which is preliminary data.</text>
</comment>
<accession>A0ABU2AZJ7</accession>
<dbReference type="EMBL" id="JAVDYJ010000001">
    <property type="protein sequence ID" value="MDR7346571.1"/>
    <property type="molecule type" value="Genomic_DNA"/>
</dbReference>
<dbReference type="Pfam" id="PF11290">
    <property type="entry name" value="DUF3090"/>
    <property type="match status" value="1"/>
</dbReference>
<dbReference type="Proteomes" id="UP001183794">
    <property type="component" value="Unassembled WGS sequence"/>
</dbReference>
<evidence type="ECO:0000313" key="1">
    <source>
        <dbReference type="EMBL" id="MDR7346571.1"/>
    </source>
</evidence>
<name>A0ABU2AZJ7_9MICC</name>
<evidence type="ECO:0000313" key="2">
    <source>
        <dbReference type="Proteomes" id="UP001183794"/>
    </source>
</evidence>
<reference evidence="1 2" key="1">
    <citation type="submission" date="2023-07" db="EMBL/GenBank/DDBJ databases">
        <title>Sequencing the genomes of 1000 actinobacteria strains.</title>
        <authorList>
            <person name="Klenk H.-P."/>
        </authorList>
    </citation>
    <scope>NUCLEOTIDE SEQUENCE [LARGE SCALE GENOMIC DNA]</scope>
    <source>
        <strain evidence="1 2">DSM 22966</strain>
    </source>
</reference>